<dbReference type="PANTHER" id="PTHR43845">
    <property type="entry name" value="BLR5969 PROTEIN"/>
    <property type="match status" value="1"/>
</dbReference>
<comment type="catalytic activity">
    <reaction evidence="9">
        <text>2-phenylacetate + ATP + CoA = phenylacetyl-CoA + AMP + diphosphate</text>
        <dbReference type="Rhea" id="RHEA:20956"/>
        <dbReference type="ChEBI" id="CHEBI:18401"/>
        <dbReference type="ChEBI" id="CHEBI:30616"/>
        <dbReference type="ChEBI" id="CHEBI:33019"/>
        <dbReference type="ChEBI" id="CHEBI:57287"/>
        <dbReference type="ChEBI" id="CHEBI:57390"/>
        <dbReference type="ChEBI" id="CHEBI:456215"/>
        <dbReference type="EC" id="6.2.1.30"/>
    </reaction>
</comment>
<dbReference type="Gene3D" id="3.30.300.30">
    <property type="match status" value="1"/>
</dbReference>
<evidence type="ECO:0000256" key="8">
    <source>
        <dbReference type="ARBA" id="ARBA00075111"/>
    </source>
</evidence>
<comment type="similarity">
    <text evidence="5 9">Belongs to the phenylacetyl-CoA ligase family.</text>
</comment>
<name>A0AAN2CA41_UNVUL</name>
<dbReference type="CDD" id="cd05913">
    <property type="entry name" value="PaaK"/>
    <property type="match status" value="1"/>
</dbReference>
<evidence type="ECO:0000313" key="13">
    <source>
        <dbReference type="Proteomes" id="UP001317532"/>
    </source>
</evidence>
<protein>
    <recommendedName>
        <fullName evidence="7 9">Phenylacetate-coenzyme A ligase</fullName>
        <ecNumber evidence="6 9">6.2.1.30</ecNumber>
    </recommendedName>
    <alternativeName>
        <fullName evidence="8 9">Phenylacetyl-CoA ligase</fullName>
    </alternativeName>
</protein>
<sequence length="431" mass="47377">MAQRTAAIFQPEFETLERHALEALQFERLQSLVERLRDANAIYRERLRGVAAPRSLDDLARLPFSTKADMRDAYPLGLLAVPERELARIHASSGTTGTPTVGAYTRHDLAVFGEVMARSLAAGGIAPGDMVQVAWGYGLFTGGLGAHGGCEKLGACAIPASSGNTARQMQLLEDLPVIGIGATPSYALVLAERFRNERRRPRSLRYAICGAEAWTPELRASIEDTFGVVATNIYGLTEIIGPGVAQECLEKRGMHVQEDHFLAEIVDPDTGLPVPDGTRGELVLTTLTREAMPVLRYRTRDLTARTRERCSCGRTTARIDWFTGRVDDMLVIRGVNVFPSAVEHALLAFAELTPNYRIVVERPPNGLDTMLVEVEYAPGAAFDDRERFAAQVTHRLAEALLVSLEVQLLEPGTIERIEAGKAKRVYDRRTL</sequence>
<dbReference type="AlphaFoldDB" id="A0AAN2CA41"/>
<evidence type="ECO:0000256" key="3">
    <source>
        <dbReference type="ARBA" id="ARBA00022741"/>
    </source>
</evidence>
<organism evidence="12 13">
    <name type="scientific">Vulcanimicrobium alpinum</name>
    <dbReference type="NCBI Taxonomy" id="3016050"/>
    <lineage>
        <taxon>Bacteria</taxon>
        <taxon>Bacillati</taxon>
        <taxon>Vulcanimicrobiota</taxon>
        <taxon>Vulcanimicrobiia</taxon>
        <taxon>Vulcanimicrobiales</taxon>
        <taxon>Vulcanimicrobiaceae</taxon>
        <taxon>Vulcanimicrobium</taxon>
    </lineage>
</organism>
<dbReference type="PANTHER" id="PTHR43845:SF1">
    <property type="entry name" value="BLR5969 PROTEIN"/>
    <property type="match status" value="1"/>
</dbReference>
<dbReference type="InterPro" id="IPR000873">
    <property type="entry name" value="AMP-dep_synth/lig_dom"/>
</dbReference>
<evidence type="ECO:0000259" key="11">
    <source>
        <dbReference type="Pfam" id="PF14535"/>
    </source>
</evidence>
<dbReference type="GO" id="GO:0000166">
    <property type="term" value="F:nucleotide binding"/>
    <property type="evidence" value="ECO:0007669"/>
    <property type="project" value="UniProtKB-KW"/>
</dbReference>
<evidence type="ECO:0000256" key="1">
    <source>
        <dbReference type="ARBA" id="ARBA00011245"/>
    </source>
</evidence>
<dbReference type="InterPro" id="IPR028154">
    <property type="entry name" value="AMP-dep_Lig_C"/>
</dbReference>
<gene>
    <name evidence="12" type="primary">paaK-2</name>
    <name evidence="12" type="ORF">WPS_25210</name>
</gene>
<evidence type="ECO:0000256" key="7">
    <source>
        <dbReference type="ARBA" id="ARBA00068695"/>
    </source>
</evidence>
<proteinExistence type="inferred from homology"/>
<dbReference type="GO" id="GO:0047475">
    <property type="term" value="F:phenylacetate-CoA ligase activity"/>
    <property type="evidence" value="ECO:0007669"/>
    <property type="project" value="UniProtKB-EC"/>
</dbReference>
<dbReference type="InterPro" id="IPR011880">
    <property type="entry name" value="PA_CoA_ligase"/>
</dbReference>
<keyword evidence="2 9" id="KW-0436">Ligase</keyword>
<dbReference type="Pfam" id="PF00501">
    <property type="entry name" value="AMP-binding"/>
    <property type="match status" value="1"/>
</dbReference>
<dbReference type="Pfam" id="PF14535">
    <property type="entry name" value="AMP-binding_C_2"/>
    <property type="match status" value="1"/>
</dbReference>
<evidence type="ECO:0000259" key="10">
    <source>
        <dbReference type="Pfam" id="PF00501"/>
    </source>
</evidence>
<dbReference type="SUPFAM" id="SSF56801">
    <property type="entry name" value="Acetyl-CoA synthetase-like"/>
    <property type="match status" value="1"/>
</dbReference>
<feature type="domain" description="AMP-dependent synthetase/ligase" evidence="10">
    <location>
        <begin position="81"/>
        <end position="284"/>
    </location>
</feature>
<keyword evidence="3 9" id="KW-0547">Nucleotide-binding</keyword>
<dbReference type="InterPro" id="IPR045851">
    <property type="entry name" value="AMP-bd_C_sf"/>
</dbReference>
<dbReference type="KEGG" id="vab:WPS_25210"/>
<evidence type="ECO:0000256" key="2">
    <source>
        <dbReference type="ARBA" id="ARBA00022598"/>
    </source>
</evidence>
<keyword evidence="13" id="KW-1185">Reference proteome</keyword>
<feature type="domain" description="AMP-dependent ligase C-terminal" evidence="11">
    <location>
        <begin position="334"/>
        <end position="429"/>
    </location>
</feature>
<comment type="pathway">
    <text evidence="4 9">Aromatic compound metabolism; phenylacetate degradation.</text>
</comment>
<dbReference type="RefSeq" id="WP_317994853.1">
    <property type="nucleotide sequence ID" value="NZ_AP025523.1"/>
</dbReference>
<dbReference type="Proteomes" id="UP001317532">
    <property type="component" value="Chromosome"/>
</dbReference>
<evidence type="ECO:0000256" key="5">
    <source>
        <dbReference type="ARBA" id="ARBA00061566"/>
    </source>
</evidence>
<evidence type="ECO:0000256" key="6">
    <source>
        <dbReference type="ARBA" id="ARBA00066629"/>
    </source>
</evidence>
<dbReference type="GO" id="GO:0010124">
    <property type="term" value="P:phenylacetate catabolic process"/>
    <property type="evidence" value="ECO:0007669"/>
    <property type="project" value="UniProtKB-UniRule"/>
</dbReference>
<dbReference type="PIRSF" id="PIRSF006444">
    <property type="entry name" value="PaaK"/>
    <property type="match status" value="1"/>
</dbReference>
<dbReference type="EC" id="6.2.1.30" evidence="6 9"/>
<dbReference type="FunFam" id="3.40.50.12780:FF:000016">
    <property type="entry name" value="Phenylacetate-coenzyme A ligase"/>
    <property type="match status" value="1"/>
</dbReference>
<evidence type="ECO:0000256" key="9">
    <source>
        <dbReference type="PIRNR" id="PIRNR006444"/>
    </source>
</evidence>
<comment type="subunit">
    <text evidence="1">Monomer.</text>
</comment>
<accession>A0AAN2CA41</accession>
<evidence type="ECO:0000256" key="4">
    <source>
        <dbReference type="ARBA" id="ARBA00060591"/>
    </source>
</evidence>
<dbReference type="InterPro" id="IPR042099">
    <property type="entry name" value="ANL_N_sf"/>
</dbReference>
<reference evidence="12 13" key="1">
    <citation type="journal article" date="2022" name="ISME Commun">
        <title>Vulcanimicrobium alpinus gen. nov. sp. nov., the first cultivated representative of the candidate phylum 'Eremiobacterota', is a metabolically versatile aerobic anoxygenic phototroph.</title>
        <authorList>
            <person name="Yabe S."/>
            <person name="Muto K."/>
            <person name="Abe K."/>
            <person name="Yokota A."/>
            <person name="Staudigel H."/>
            <person name="Tebo B.M."/>
        </authorList>
    </citation>
    <scope>NUCLEOTIDE SEQUENCE [LARGE SCALE GENOMIC DNA]</scope>
    <source>
        <strain evidence="12 13">WC8-2</strain>
    </source>
</reference>
<comment type="function">
    <text evidence="9">Catalyzes the activation of phenylacetic acid (PA) to phenylacetyl-CoA (PA-CoA).</text>
</comment>
<dbReference type="EMBL" id="AP025523">
    <property type="protein sequence ID" value="BDE07245.1"/>
    <property type="molecule type" value="Genomic_DNA"/>
</dbReference>
<evidence type="ECO:0000313" key="12">
    <source>
        <dbReference type="EMBL" id="BDE07245.1"/>
    </source>
</evidence>
<dbReference type="Gene3D" id="3.40.50.12780">
    <property type="entry name" value="N-terminal domain of ligase-like"/>
    <property type="match status" value="1"/>
</dbReference>